<dbReference type="RefSeq" id="WP_099640740.1">
    <property type="nucleotide sequence ID" value="NZ_NKHF01000015.1"/>
</dbReference>
<reference evidence="2" key="1">
    <citation type="journal article" date="2019" name="Genome Announc.">
        <title>Draft Genome Sequence of Pseudoalteromonas piscicida Strain 36Y ROTHPW, an Hypersaline Seawater Isolate from the South Coast of Sonora, Mexico.</title>
        <authorList>
            <person name="Sanchez-Diaz R."/>
            <person name="Molina-Garza Z.J."/>
            <person name="Cruz-Suarez L.E."/>
            <person name="Selvin J."/>
            <person name="Kiran G.S."/>
            <person name="Ibarra-Gamez J.C."/>
            <person name="Gomez-Gil B."/>
            <person name="Galaviz-Silva L."/>
        </authorList>
    </citation>
    <scope>NUCLEOTIDE SEQUENCE [LARGE SCALE GENOMIC DNA]</scope>
    <source>
        <strain evidence="2">36Y_RITHPW</strain>
    </source>
</reference>
<dbReference type="AlphaFoldDB" id="A0A2A5JUW3"/>
<protein>
    <submittedName>
        <fullName evidence="1">Uncharacterized protein</fullName>
    </submittedName>
</protein>
<evidence type="ECO:0000313" key="1">
    <source>
        <dbReference type="EMBL" id="PCK33119.1"/>
    </source>
</evidence>
<gene>
    <name evidence="1" type="ORF">CEX98_03485</name>
</gene>
<dbReference type="Proteomes" id="UP000228621">
    <property type="component" value="Unassembled WGS sequence"/>
</dbReference>
<accession>A0A2A5JUW3</accession>
<keyword evidence="2" id="KW-1185">Reference proteome</keyword>
<name>A0A2A5JUW3_PSEO7</name>
<dbReference type="EMBL" id="NKHF01000015">
    <property type="protein sequence ID" value="PCK33119.1"/>
    <property type="molecule type" value="Genomic_DNA"/>
</dbReference>
<evidence type="ECO:0000313" key="2">
    <source>
        <dbReference type="Proteomes" id="UP000228621"/>
    </source>
</evidence>
<proteinExistence type="predicted"/>
<sequence length="398" mass="43580">MIRANTRGELSGRFKVPGNVPAGTKLVRFIGKQGSAGSASYTGSGVIEVETLRRVNNIITQRFDPLAQTFILEQSRFIAGVELWFTAKGAEAVEVQIREVVQGVPTQTVLASSKLASEDINLGEQPTLFAFTPTFLNADQEYALVVLTDGAQHSVAIAELGKLDQGHNWVTSQPYQVGVLLSSSNASTWTPHQDKDLTFRLKAAKFTQPSVRVELGEVEVAQVTDLMLLAVVQRPSAETQVTFELTYPAGNKEKVINVQEWQPNSLGEVITGKVQVCAILTGTQRLTPLVFAGTQCVHGQVADAGDYVSRELRCRLGGDLTVTFEANIQSHAEVQVFMQKGEDWLPLEQESSSVLNDGWQQFSYRFNGIDTATTRVKLVLKGTPSQRPSVRELRAFTL</sequence>
<organism evidence="1 2">
    <name type="scientific">Pseudoalteromonas piscicida</name>
    <dbReference type="NCBI Taxonomy" id="43662"/>
    <lineage>
        <taxon>Bacteria</taxon>
        <taxon>Pseudomonadati</taxon>
        <taxon>Pseudomonadota</taxon>
        <taxon>Gammaproteobacteria</taxon>
        <taxon>Alteromonadales</taxon>
        <taxon>Pseudoalteromonadaceae</taxon>
        <taxon>Pseudoalteromonas</taxon>
    </lineage>
</organism>
<comment type="caution">
    <text evidence="1">The sequence shown here is derived from an EMBL/GenBank/DDBJ whole genome shotgun (WGS) entry which is preliminary data.</text>
</comment>
<dbReference type="OrthoDB" id="6301006at2"/>